<evidence type="ECO:0000313" key="2">
    <source>
        <dbReference type="EMBL" id="KAI3532310.1"/>
    </source>
</evidence>
<feature type="region of interest" description="Disordered" evidence="1">
    <location>
        <begin position="48"/>
        <end position="73"/>
    </location>
</feature>
<sequence>MEADGATAPMKRRKDNRARRIPPIIAKVEKIGSPETLVRLWDSSRASRAREQSIVSGTRQILPVEPEGNMDGLSVPERLDSLKEQAAVRSLAGHFGIVGVGPVGFKMKPERRTMVYRPRTLNSK</sequence>
<dbReference type="AlphaFoldDB" id="A0A9P9X2G0"/>
<gene>
    <name evidence="2" type="ORF">CABS02_13895</name>
</gene>
<name>A0A9P9X2G0_9PEZI</name>
<feature type="region of interest" description="Disordered" evidence="1">
    <location>
        <begin position="1"/>
        <end position="21"/>
    </location>
</feature>
<feature type="compositionally biased region" description="Basic residues" evidence="1">
    <location>
        <begin position="10"/>
        <end position="20"/>
    </location>
</feature>
<reference evidence="2" key="1">
    <citation type="submission" date="2019-01" db="EMBL/GenBank/DDBJ databases">
        <title>Colletotrichum abscissum LGMF1257.</title>
        <authorList>
            <person name="Baroncelli R."/>
        </authorList>
    </citation>
    <scope>NUCLEOTIDE SEQUENCE</scope>
    <source>
        <strain evidence="2">Ca142</strain>
    </source>
</reference>
<evidence type="ECO:0000256" key="1">
    <source>
        <dbReference type="SAM" id="MobiDB-lite"/>
    </source>
</evidence>
<protein>
    <submittedName>
        <fullName evidence="2">Uncharacterized protein</fullName>
    </submittedName>
</protein>
<dbReference type="OrthoDB" id="4838594at2759"/>
<dbReference type="Proteomes" id="UP001056436">
    <property type="component" value="Unassembled WGS sequence"/>
</dbReference>
<comment type="caution">
    <text evidence="2">The sequence shown here is derived from an EMBL/GenBank/DDBJ whole genome shotgun (WGS) entry which is preliminary data.</text>
</comment>
<proteinExistence type="predicted"/>
<evidence type="ECO:0000313" key="3">
    <source>
        <dbReference type="Proteomes" id="UP001056436"/>
    </source>
</evidence>
<dbReference type="EMBL" id="SDAQ01000171">
    <property type="protein sequence ID" value="KAI3532310.1"/>
    <property type="molecule type" value="Genomic_DNA"/>
</dbReference>
<keyword evidence="3" id="KW-1185">Reference proteome</keyword>
<organism evidence="2 3">
    <name type="scientific">Colletotrichum abscissum</name>
    <dbReference type="NCBI Taxonomy" id="1671311"/>
    <lineage>
        <taxon>Eukaryota</taxon>
        <taxon>Fungi</taxon>
        <taxon>Dikarya</taxon>
        <taxon>Ascomycota</taxon>
        <taxon>Pezizomycotina</taxon>
        <taxon>Sordariomycetes</taxon>
        <taxon>Hypocreomycetidae</taxon>
        <taxon>Glomerellales</taxon>
        <taxon>Glomerellaceae</taxon>
        <taxon>Colletotrichum</taxon>
        <taxon>Colletotrichum acutatum species complex</taxon>
    </lineage>
</organism>
<accession>A0A9P9X2G0</accession>